<sequence>MSLKNKLNRMKKHLHVEEKVPVLKSEPVNHQRIAYEQQWNEKFAKPYFSEDNYCMIREVRYPIGYRHGHYAFSELQKVIEAWNKSPLSHPLSAKGHKMSDLFFFDTETTGLSTGTGTTIFLLGYAQVIEDEVIFRQHVLTEPSGEVAFYESFLKAVDYTTLVTYNGKSFDWPHVKTRHTLLRDHLPKLPKFGHFDLLHASRRLWKHKMDSVKLANVEKEVLGVERVNDVPGFLAPMIYFDFIESKNPQGLFEVMDHNESDILSLITLYIHLSKQLLSEHKATLKEKFEVARWYEQLGEKQEALALYEDVANAKSDEEYQAIRAIAFEHKRNKQFKKAEELFLYVVSNAPILLQTEAAVELAKLYEHKFKNYERGVFYAEKALQLTEESQTFIENDKLEALYKRINRVRYKDKMYTSHL</sequence>
<dbReference type="Gene3D" id="3.30.420.10">
    <property type="entry name" value="Ribonuclease H-like superfamily/Ribonuclease H"/>
    <property type="match status" value="1"/>
</dbReference>
<dbReference type="InterPro" id="IPR012337">
    <property type="entry name" value="RNaseH-like_sf"/>
</dbReference>
<proteinExistence type="predicted"/>
<name>A0A0V8JLA7_9BACI</name>
<dbReference type="Proteomes" id="UP000053681">
    <property type="component" value="Unassembled WGS sequence"/>
</dbReference>
<dbReference type="PANTHER" id="PTHR38462">
    <property type="entry name" value="EXONUCLEASE-LIKE PROTEIN"/>
    <property type="match status" value="1"/>
</dbReference>
<dbReference type="PANTHER" id="PTHR38462:SF1">
    <property type="entry name" value="YPRB RIBONUCLEASE H-LIKE DOMAIN-CONTAINING PROTEIN"/>
    <property type="match status" value="1"/>
</dbReference>
<dbReference type="RefSeq" id="WP_025909361.1">
    <property type="nucleotide sequence ID" value="NZ_KQ758650.1"/>
</dbReference>
<reference evidence="2 3" key="1">
    <citation type="submission" date="2015-11" db="EMBL/GenBank/DDBJ databases">
        <title>Bacillus caseinolyticus sp nov.</title>
        <authorList>
            <person name="Dastager S.G."/>
            <person name="Mawlankar R."/>
        </authorList>
    </citation>
    <scope>NUCLEOTIDE SEQUENCE [LARGE SCALE GENOMIC DNA]</scope>
    <source>
        <strain evidence="2 3">SGD-V-76</strain>
    </source>
</reference>
<evidence type="ECO:0000259" key="1">
    <source>
        <dbReference type="Pfam" id="PF13482"/>
    </source>
</evidence>
<feature type="domain" description="YprB ribonuclease H-like" evidence="1">
    <location>
        <begin position="103"/>
        <end position="271"/>
    </location>
</feature>
<comment type="caution">
    <text evidence="2">The sequence shown here is derived from an EMBL/GenBank/DDBJ whole genome shotgun (WGS) entry which is preliminary data.</text>
</comment>
<dbReference type="AlphaFoldDB" id="A0A0V8JLA7"/>
<protein>
    <recommendedName>
        <fullName evidence="1">YprB ribonuclease H-like domain-containing protein</fullName>
    </recommendedName>
</protein>
<gene>
    <name evidence="2" type="ORF">AS180_11030</name>
</gene>
<dbReference type="SUPFAM" id="SSF53098">
    <property type="entry name" value="Ribonuclease H-like"/>
    <property type="match status" value="1"/>
</dbReference>
<dbReference type="InterPro" id="IPR011990">
    <property type="entry name" value="TPR-like_helical_dom_sf"/>
</dbReference>
<keyword evidence="3" id="KW-1185">Reference proteome</keyword>
<dbReference type="GO" id="GO:0003676">
    <property type="term" value="F:nucleic acid binding"/>
    <property type="evidence" value="ECO:0007669"/>
    <property type="project" value="InterPro"/>
</dbReference>
<evidence type="ECO:0000313" key="2">
    <source>
        <dbReference type="EMBL" id="KSU87838.1"/>
    </source>
</evidence>
<dbReference type="EMBL" id="LNQP01000034">
    <property type="protein sequence ID" value="KSU87838.1"/>
    <property type="molecule type" value="Genomic_DNA"/>
</dbReference>
<accession>A0A0V8JLA7</accession>
<evidence type="ECO:0000313" key="3">
    <source>
        <dbReference type="Proteomes" id="UP000053681"/>
    </source>
</evidence>
<organism evidence="2 3">
    <name type="scientific">Priestia veravalensis</name>
    <dbReference type="NCBI Taxonomy" id="1414648"/>
    <lineage>
        <taxon>Bacteria</taxon>
        <taxon>Bacillati</taxon>
        <taxon>Bacillota</taxon>
        <taxon>Bacilli</taxon>
        <taxon>Bacillales</taxon>
        <taxon>Bacillaceae</taxon>
        <taxon>Priestia</taxon>
    </lineage>
</organism>
<dbReference type="Pfam" id="PF13482">
    <property type="entry name" value="RNase_H_2"/>
    <property type="match status" value="1"/>
</dbReference>
<dbReference type="SUPFAM" id="SSF81901">
    <property type="entry name" value="HCP-like"/>
    <property type="match status" value="1"/>
</dbReference>
<dbReference type="InterPro" id="IPR036397">
    <property type="entry name" value="RNaseH_sf"/>
</dbReference>
<dbReference type="InterPro" id="IPR038720">
    <property type="entry name" value="YprB_RNase_H-like_dom"/>
</dbReference>
<dbReference type="Gene3D" id="1.25.40.10">
    <property type="entry name" value="Tetratricopeptide repeat domain"/>
    <property type="match status" value="1"/>
</dbReference>